<proteinExistence type="predicted"/>
<sequence>MQHSADLICRELTSTRNTTQVLANILDLSNSIFAASCEAVASESIARPSTQASEWQRRLELPGSIILYVTSDDGSACSAHIIGFLFVHLKSHPESGSLSPLPHIWLAGVDPLSRGSGVFPLMLKHASNHARTALGADAMTVCTYPRRFARMYEILKRTGWKDVAWLDQTKDASEGGEVKEKVLMRLDIE</sequence>
<name>A0A9Q9EE31_9PEZI</name>
<dbReference type="EMBL" id="CP099418">
    <property type="protein sequence ID" value="USW47445.1"/>
    <property type="molecule type" value="Genomic_DNA"/>
</dbReference>
<gene>
    <name evidence="1" type="ORF">Slin15195_G007640</name>
</gene>
<keyword evidence="2" id="KW-1185">Reference proteome</keyword>
<dbReference type="AlphaFoldDB" id="A0A9Q9EE31"/>
<protein>
    <submittedName>
        <fullName evidence="1">Acyl-CoA N-acyltransferase</fullName>
    </submittedName>
</protein>
<dbReference type="Proteomes" id="UP001056384">
    <property type="component" value="Chromosome 1"/>
</dbReference>
<organism evidence="1 2">
    <name type="scientific">Septoria linicola</name>
    <dbReference type="NCBI Taxonomy" id="215465"/>
    <lineage>
        <taxon>Eukaryota</taxon>
        <taxon>Fungi</taxon>
        <taxon>Dikarya</taxon>
        <taxon>Ascomycota</taxon>
        <taxon>Pezizomycotina</taxon>
        <taxon>Dothideomycetes</taxon>
        <taxon>Dothideomycetidae</taxon>
        <taxon>Mycosphaerellales</taxon>
        <taxon>Mycosphaerellaceae</taxon>
        <taxon>Septoria</taxon>
    </lineage>
</organism>
<dbReference type="OrthoDB" id="2794762at2759"/>
<reference evidence="1" key="1">
    <citation type="submission" date="2022-06" db="EMBL/GenBank/DDBJ databases">
        <title>Complete genome sequences of two strains of the flax pathogen Septoria linicola.</title>
        <authorList>
            <person name="Lapalu N."/>
            <person name="Simon A."/>
            <person name="Demenou B."/>
            <person name="Paumier D."/>
            <person name="Guillot M.-P."/>
            <person name="Gout L."/>
            <person name="Valade R."/>
        </authorList>
    </citation>
    <scope>NUCLEOTIDE SEQUENCE</scope>
    <source>
        <strain evidence="1">SE15195</strain>
    </source>
</reference>
<dbReference type="SUPFAM" id="SSF55729">
    <property type="entry name" value="Acyl-CoA N-acyltransferases (Nat)"/>
    <property type="match status" value="1"/>
</dbReference>
<dbReference type="InterPro" id="IPR016181">
    <property type="entry name" value="Acyl_CoA_acyltransferase"/>
</dbReference>
<dbReference type="Gene3D" id="3.40.630.30">
    <property type="match status" value="1"/>
</dbReference>
<evidence type="ECO:0000313" key="2">
    <source>
        <dbReference type="Proteomes" id="UP001056384"/>
    </source>
</evidence>
<accession>A0A9Q9EE31</accession>
<evidence type="ECO:0000313" key="1">
    <source>
        <dbReference type="EMBL" id="USW47445.1"/>
    </source>
</evidence>